<evidence type="ECO:0000256" key="8">
    <source>
        <dbReference type="ARBA" id="ARBA00023136"/>
    </source>
</evidence>
<dbReference type="GO" id="GO:0043952">
    <property type="term" value="P:protein transport by the Sec complex"/>
    <property type="evidence" value="ECO:0007669"/>
    <property type="project" value="TreeGrafter"/>
</dbReference>
<comment type="subcellular location">
    <subcellularLocation>
        <location evidence="1">Membrane</location>
    </subcellularLocation>
</comment>
<name>A0A381ZKV3_9ZZZZ</name>
<keyword evidence="8 9" id="KW-0472">Membrane</keyword>
<dbReference type="Gene3D" id="1.20.5.1030">
    <property type="entry name" value="Preprotein translocase secy subunit"/>
    <property type="match status" value="1"/>
</dbReference>
<evidence type="ECO:0000256" key="6">
    <source>
        <dbReference type="ARBA" id="ARBA00022989"/>
    </source>
</evidence>
<dbReference type="HAMAP" id="MF_00422">
    <property type="entry name" value="SecE"/>
    <property type="match status" value="1"/>
</dbReference>
<evidence type="ECO:0000256" key="4">
    <source>
        <dbReference type="ARBA" id="ARBA00022692"/>
    </source>
</evidence>
<feature type="transmembrane region" description="Helical" evidence="9">
    <location>
        <begin position="16"/>
        <end position="36"/>
    </location>
</feature>
<evidence type="ECO:0000313" key="10">
    <source>
        <dbReference type="EMBL" id="SVA89895.1"/>
    </source>
</evidence>
<evidence type="ECO:0000256" key="1">
    <source>
        <dbReference type="ARBA" id="ARBA00004370"/>
    </source>
</evidence>
<dbReference type="Pfam" id="PF00584">
    <property type="entry name" value="SecE"/>
    <property type="match status" value="1"/>
</dbReference>
<dbReference type="PANTHER" id="PTHR33910:SF1">
    <property type="entry name" value="PROTEIN TRANSLOCASE SUBUNIT SECE"/>
    <property type="match status" value="1"/>
</dbReference>
<dbReference type="GO" id="GO:0005886">
    <property type="term" value="C:plasma membrane"/>
    <property type="evidence" value="ECO:0007669"/>
    <property type="project" value="TreeGrafter"/>
</dbReference>
<proteinExistence type="inferred from homology"/>
<dbReference type="GO" id="GO:0008320">
    <property type="term" value="F:protein transmembrane transporter activity"/>
    <property type="evidence" value="ECO:0007669"/>
    <property type="project" value="InterPro"/>
</dbReference>
<dbReference type="GO" id="GO:0009306">
    <property type="term" value="P:protein secretion"/>
    <property type="evidence" value="ECO:0007669"/>
    <property type="project" value="InterPro"/>
</dbReference>
<accession>A0A381ZKV3</accession>
<dbReference type="NCBIfam" id="TIGR00964">
    <property type="entry name" value="secE_bact"/>
    <property type="match status" value="1"/>
</dbReference>
<keyword evidence="6 9" id="KW-1133">Transmembrane helix</keyword>
<dbReference type="PANTHER" id="PTHR33910">
    <property type="entry name" value="PROTEIN TRANSLOCASE SUBUNIT SECE"/>
    <property type="match status" value="1"/>
</dbReference>
<evidence type="ECO:0000256" key="2">
    <source>
        <dbReference type="ARBA" id="ARBA00022448"/>
    </source>
</evidence>
<dbReference type="InterPro" id="IPR001901">
    <property type="entry name" value="Translocase_SecE/Sec61-g"/>
</dbReference>
<feature type="non-terminal residue" evidence="10">
    <location>
        <position position="1"/>
    </location>
</feature>
<evidence type="ECO:0000256" key="3">
    <source>
        <dbReference type="ARBA" id="ARBA00022475"/>
    </source>
</evidence>
<evidence type="ECO:0000256" key="9">
    <source>
        <dbReference type="SAM" id="Phobius"/>
    </source>
</evidence>
<keyword evidence="5" id="KW-0653">Protein transport</keyword>
<evidence type="ECO:0008006" key="11">
    <source>
        <dbReference type="Google" id="ProtNLM"/>
    </source>
</evidence>
<dbReference type="EMBL" id="UINC01021729">
    <property type="protein sequence ID" value="SVA89895.1"/>
    <property type="molecule type" value="Genomic_DNA"/>
</dbReference>
<dbReference type="PRINTS" id="PR01650">
    <property type="entry name" value="SECETRNLCASE"/>
</dbReference>
<dbReference type="InterPro" id="IPR038379">
    <property type="entry name" value="SecE_sf"/>
</dbReference>
<dbReference type="InterPro" id="IPR005807">
    <property type="entry name" value="SecE_bac"/>
</dbReference>
<evidence type="ECO:0000256" key="5">
    <source>
        <dbReference type="ARBA" id="ARBA00022927"/>
    </source>
</evidence>
<sequence>VSSKTELINERGPFDLIKWVVVTSLVACGIWANWYYSDEINVLIRALALVSVAVFAGLIALQTEKGKRLWETAREARLEIRRVVWPTRQETIQTTAIVILLMILFSLILWGLDSFLSWVVKSIIG</sequence>
<keyword evidence="4 9" id="KW-0812">Transmembrane</keyword>
<reference evidence="10" key="1">
    <citation type="submission" date="2018-05" db="EMBL/GenBank/DDBJ databases">
        <authorList>
            <person name="Lanie J.A."/>
            <person name="Ng W.-L."/>
            <person name="Kazmierczak K.M."/>
            <person name="Andrzejewski T.M."/>
            <person name="Davidsen T.M."/>
            <person name="Wayne K.J."/>
            <person name="Tettelin H."/>
            <person name="Glass J.I."/>
            <person name="Rusch D."/>
            <person name="Podicherti R."/>
            <person name="Tsui H.-C.T."/>
            <person name="Winkler M.E."/>
        </authorList>
    </citation>
    <scope>NUCLEOTIDE SEQUENCE</scope>
</reference>
<dbReference type="AlphaFoldDB" id="A0A381ZKV3"/>
<protein>
    <recommendedName>
        <fullName evidence="11">Preprotein translocase subunit SecE</fullName>
    </recommendedName>
</protein>
<keyword evidence="7" id="KW-0811">Translocation</keyword>
<dbReference type="GO" id="GO:0006886">
    <property type="term" value="P:intracellular protein transport"/>
    <property type="evidence" value="ECO:0007669"/>
    <property type="project" value="InterPro"/>
</dbReference>
<keyword evidence="3" id="KW-1003">Cell membrane</keyword>
<keyword evidence="2" id="KW-0813">Transport</keyword>
<evidence type="ECO:0000256" key="7">
    <source>
        <dbReference type="ARBA" id="ARBA00023010"/>
    </source>
</evidence>
<feature type="transmembrane region" description="Helical" evidence="9">
    <location>
        <begin position="42"/>
        <end position="61"/>
    </location>
</feature>
<dbReference type="GO" id="GO:0006605">
    <property type="term" value="P:protein targeting"/>
    <property type="evidence" value="ECO:0007669"/>
    <property type="project" value="InterPro"/>
</dbReference>
<organism evidence="10">
    <name type="scientific">marine metagenome</name>
    <dbReference type="NCBI Taxonomy" id="408172"/>
    <lineage>
        <taxon>unclassified sequences</taxon>
        <taxon>metagenomes</taxon>
        <taxon>ecological metagenomes</taxon>
    </lineage>
</organism>
<gene>
    <name evidence="10" type="ORF">METZ01_LOCUS142749</name>
</gene>
<feature type="transmembrane region" description="Helical" evidence="9">
    <location>
        <begin position="91"/>
        <end position="112"/>
    </location>
</feature>